<organism evidence="4 5">
    <name type="scientific">Shewanella electrica</name>
    <dbReference type="NCBI Taxonomy" id="515560"/>
    <lineage>
        <taxon>Bacteria</taxon>
        <taxon>Pseudomonadati</taxon>
        <taxon>Pseudomonadota</taxon>
        <taxon>Gammaproteobacteria</taxon>
        <taxon>Alteromonadales</taxon>
        <taxon>Shewanellaceae</taxon>
        <taxon>Shewanella</taxon>
    </lineage>
</organism>
<dbReference type="Gene3D" id="3.40.50.1000">
    <property type="entry name" value="HAD superfamily/HAD-like"/>
    <property type="match status" value="1"/>
</dbReference>
<dbReference type="RefSeq" id="WP_238895571.1">
    <property type="nucleotide sequence ID" value="NZ_JAKOGG010000003.1"/>
</dbReference>
<sequence length="241" mass="26509">MQCFQKLQQVAAISFDLDDTLYDNHPVLIAAEQILQDWLQQQFPNTAAWGQSEWRARKRQQLQLQPMLIHDTSAARLATLTAGLQACGYDAATAAAGAQQGLAVFYRERSRFTVAPEVVELLLALKQRYSLIGITNGNVDHQQIGLGAVFEHVIHPGNGVRMKPYCDMFDIAANVLGIPLPQLLHVGDNPVTDVEGARRVGAQAVWLTPAYGRLSAVACGQLLPHWRIGHISQLKTLLLAD</sequence>
<dbReference type="Gene3D" id="1.20.120.1600">
    <property type="match status" value="1"/>
</dbReference>
<dbReference type="InterPro" id="IPR051400">
    <property type="entry name" value="HAD-like_hydrolase"/>
</dbReference>
<dbReference type="EMBL" id="JAKOGG010000003">
    <property type="protein sequence ID" value="MCS4556169.1"/>
    <property type="molecule type" value="Genomic_DNA"/>
</dbReference>
<dbReference type="NCBIfam" id="TIGR01549">
    <property type="entry name" value="HAD-SF-IA-v1"/>
    <property type="match status" value="1"/>
</dbReference>
<dbReference type="Proteomes" id="UP001201549">
    <property type="component" value="Unassembled WGS sequence"/>
</dbReference>
<dbReference type="NCBIfam" id="TIGR01509">
    <property type="entry name" value="HAD-SF-IA-v3"/>
    <property type="match status" value="1"/>
</dbReference>
<name>A0ABT2FIK9_9GAMM</name>
<comment type="cofactor">
    <cofactor evidence="1">
        <name>Mg(2+)</name>
        <dbReference type="ChEBI" id="CHEBI:18420"/>
    </cofactor>
</comment>
<dbReference type="SFLD" id="SFLDS00003">
    <property type="entry name" value="Haloacid_Dehalogenase"/>
    <property type="match status" value="1"/>
</dbReference>
<evidence type="ECO:0000256" key="3">
    <source>
        <dbReference type="ARBA" id="ARBA00022842"/>
    </source>
</evidence>
<evidence type="ECO:0000313" key="4">
    <source>
        <dbReference type="EMBL" id="MCS4556169.1"/>
    </source>
</evidence>
<dbReference type="PANTHER" id="PTHR46470:SF4">
    <property type="entry name" value="5-AMINO-6-(5-PHOSPHO-D-RIBITYLAMINO)URACIL PHOSPHATASE YIGB"/>
    <property type="match status" value="1"/>
</dbReference>
<evidence type="ECO:0000256" key="1">
    <source>
        <dbReference type="ARBA" id="ARBA00001946"/>
    </source>
</evidence>
<dbReference type="SUPFAM" id="SSF56784">
    <property type="entry name" value="HAD-like"/>
    <property type="match status" value="1"/>
</dbReference>
<dbReference type="InterPro" id="IPR036412">
    <property type="entry name" value="HAD-like_sf"/>
</dbReference>
<keyword evidence="3" id="KW-0460">Magnesium</keyword>
<dbReference type="InterPro" id="IPR023214">
    <property type="entry name" value="HAD_sf"/>
</dbReference>
<dbReference type="GO" id="GO:0016787">
    <property type="term" value="F:hydrolase activity"/>
    <property type="evidence" value="ECO:0007669"/>
    <property type="project" value="UniProtKB-KW"/>
</dbReference>
<protein>
    <submittedName>
        <fullName evidence="4">HAD-IA family hydrolase</fullName>
    </submittedName>
</protein>
<dbReference type="SFLD" id="SFLDG01129">
    <property type="entry name" value="C1.5:_HAD__Beta-PGM__Phosphata"/>
    <property type="match status" value="1"/>
</dbReference>
<accession>A0ABT2FIK9</accession>
<gene>
    <name evidence="4" type="ORF">L9G74_06940</name>
</gene>
<keyword evidence="2 4" id="KW-0378">Hydrolase</keyword>
<reference evidence="5" key="1">
    <citation type="submission" date="2023-07" db="EMBL/GenBank/DDBJ databases">
        <title>Shewanella mangrovi sp. nov., an acetaldehyde- degrading bacterium isolated from mangrove sediment.</title>
        <authorList>
            <person name="Liu Y."/>
        </authorList>
    </citation>
    <scope>NUCLEOTIDE SEQUENCE [LARGE SCALE GENOMIC DNA]</scope>
    <source>
        <strain evidence="5">C32</strain>
    </source>
</reference>
<evidence type="ECO:0000256" key="2">
    <source>
        <dbReference type="ARBA" id="ARBA00022801"/>
    </source>
</evidence>
<proteinExistence type="predicted"/>
<dbReference type="PANTHER" id="PTHR46470">
    <property type="entry name" value="N-ACYLNEURAMINATE-9-PHOSPHATASE"/>
    <property type="match status" value="1"/>
</dbReference>
<comment type="caution">
    <text evidence="4">The sequence shown here is derived from an EMBL/GenBank/DDBJ whole genome shotgun (WGS) entry which is preliminary data.</text>
</comment>
<dbReference type="Pfam" id="PF00702">
    <property type="entry name" value="Hydrolase"/>
    <property type="match status" value="1"/>
</dbReference>
<evidence type="ECO:0000313" key="5">
    <source>
        <dbReference type="Proteomes" id="UP001201549"/>
    </source>
</evidence>
<keyword evidence="5" id="KW-1185">Reference proteome</keyword>
<dbReference type="InterPro" id="IPR006439">
    <property type="entry name" value="HAD-SF_hydro_IA"/>
</dbReference>